<dbReference type="EMBL" id="CP000875">
    <property type="protein sequence ID" value="ABX03991.1"/>
    <property type="molecule type" value="Genomic_DNA"/>
</dbReference>
<evidence type="ECO:0000313" key="2">
    <source>
        <dbReference type="Proteomes" id="UP000000787"/>
    </source>
</evidence>
<keyword evidence="2" id="KW-1185">Reference proteome</keyword>
<sequence>MQTFDIANAGDFSDGSINAVRTAMNAAKVRKPYACIQYRYNETLTYYIPDSSESVEHLIALVDTIVVANPGIKTATVMNEQSHILWMVERNRHHGYLMEQSILRLCAGYTCWECGHCQATPFRCCLICSMDNTCQPSPLRWVHTYRDDCAAFQ</sequence>
<protein>
    <submittedName>
        <fullName evidence="1">Uncharacterized protein</fullName>
    </submittedName>
</protein>
<dbReference type="HOGENOM" id="CLU_1710765_0_0_0"/>
<proteinExistence type="predicted"/>
<accession>A9B2E6</accession>
<dbReference type="BioCyc" id="HAUR316274:GHYA-1367-MONOMER"/>
<dbReference type="KEGG" id="hau:Haur_1346"/>
<gene>
    <name evidence="1" type="ordered locus">Haur_1346</name>
</gene>
<organism evidence="1 2">
    <name type="scientific">Herpetosiphon aurantiacus (strain ATCC 23779 / DSM 785 / 114-95)</name>
    <dbReference type="NCBI Taxonomy" id="316274"/>
    <lineage>
        <taxon>Bacteria</taxon>
        <taxon>Bacillati</taxon>
        <taxon>Chloroflexota</taxon>
        <taxon>Chloroflexia</taxon>
        <taxon>Herpetosiphonales</taxon>
        <taxon>Herpetosiphonaceae</taxon>
        <taxon>Herpetosiphon</taxon>
    </lineage>
</organism>
<reference evidence="1 2" key="1">
    <citation type="journal article" date="2011" name="Stand. Genomic Sci.">
        <title>Complete genome sequence of the filamentous gliding predatory bacterium Herpetosiphon aurantiacus type strain (114-95(T)).</title>
        <authorList>
            <person name="Kiss H."/>
            <person name="Nett M."/>
            <person name="Domin N."/>
            <person name="Martin K."/>
            <person name="Maresca J.A."/>
            <person name="Copeland A."/>
            <person name="Lapidus A."/>
            <person name="Lucas S."/>
            <person name="Berry K.W."/>
            <person name="Glavina Del Rio T."/>
            <person name="Dalin E."/>
            <person name="Tice H."/>
            <person name="Pitluck S."/>
            <person name="Richardson P."/>
            <person name="Bruce D."/>
            <person name="Goodwin L."/>
            <person name="Han C."/>
            <person name="Detter J.C."/>
            <person name="Schmutz J."/>
            <person name="Brettin T."/>
            <person name="Land M."/>
            <person name="Hauser L."/>
            <person name="Kyrpides N.C."/>
            <person name="Ivanova N."/>
            <person name="Goker M."/>
            <person name="Woyke T."/>
            <person name="Klenk H.P."/>
            <person name="Bryant D.A."/>
        </authorList>
    </citation>
    <scope>NUCLEOTIDE SEQUENCE [LARGE SCALE GENOMIC DNA]</scope>
    <source>
        <strain evidence="2">ATCC 23779 / DSM 785 / 114-95</strain>
    </source>
</reference>
<dbReference type="InParanoid" id="A9B2E6"/>
<dbReference type="Proteomes" id="UP000000787">
    <property type="component" value="Chromosome"/>
</dbReference>
<dbReference type="AlphaFoldDB" id="A9B2E6"/>
<evidence type="ECO:0000313" key="1">
    <source>
        <dbReference type="EMBL" id="ABX03991.1"/>
    </source>
</evidence>
<name>A9B2E6_HERA2</name>